<dbReference type="RefSeq" id="WP_166583813.1">
    <property type="nucleotide sequence ID" value="NZ_CP066775.1"/>
</dbReference>
<proteinExistence type="predicted"/>
<dbReference type="KEGG" id="mgik:GO620_003680"/>
<protein>
    <submittedName>
        <fullName evidence="1">Uncharacterized protein</fullName>
    </submittedName>
</protein>
<sequence>MEDKIFLLVKVTIKTAHTSIHDAIQELQTKTVLQVSSTPNVEVLQTKIIELNTKK</sequence>
<evidence type="ECO:0000313" key="2">
    <source>
        <dbReference type="Proteomes" id="UP000429232"/>
    </source>
</evidence>
<reference evidence="1 2" key="1">
    <citation type="submission" date="2020-12" db="EMBL/GenBank/DDBJ databases">
        <title>HMF7856_wgs.fasta genome submission.</title>
        <authorList>
            <person name="Kang H."/>
            <person name="Kim H."/>
            <person name="Joh K."/>
        </authorList>
    </citation>
    <scope>NUCLEOTIDE SEQUENCE [LARGE SCALE GENOMIC DNA]</scope>
    <source>
        <strain evidence="1 2">HMF7856</strain>
    </source>
</reference>
<name>A0A7T7FBZ4_9SPHI</name>
<keyword evidence="2" id="KW-1185">Reference proteome</keyword>
<evidence type="ECO:0000313" key="1">
    <source>
        <dbReference type="EMBL" id="QQL50566.1"/>
    </source>
</evidence>
<dbReference type="EMBL" id="CP066775">
    <property type="protein sequence ID" value="QQL50566.1"/>
    <property type="molecule type" value="Genomic_DNA"/>
</dbReference>
<accession>A0A7T7FBZ4</accession>
<dbReference type="Proteomes" id="UP000429232">
    <property type="component" value="Chromosome"/>
</dbReference>
<organism evidence="1 2">
    <name type="scientific">Mucilaginibacter ginkgonis</name>
    <dbReference type="NCBI Taxonomy" id="2682091"/>
    <lineage>
        <taxon>Bacteria</taxon>
        <taxon>Pseudomonadati</taxon>
        <taxon>Bacteroidota</taxon>
        <taxon>Sphingobacteriia</taxon>
        <taxon>Sphingobacteriales</taxon>
        <taxon>Sphingobacteriaceae</taxon>
        <taxon>Mucilaginibacter</taxon>
    </lineage>
</organism>
<gene>
    <name evidence="1" type="ORF">GO620_003680</name>
</gene>
<dbReference type="AlphaFoldDB" id="A0A7T7FBZ4"/>